<evidence type="ECO:0000256" key="4">
    <source>
        <dbReference type="HAMAP-Rule" id="MF_01384"/>
    </source>
</evidence>
<dbReference type="GO" id="GO:0005737">
    <property type="term" value="C:cytoplasm"/>
    <property type="evidence" value="ECO:0007669"/>
    <property type="project" value="UniProtKB-SubCell"/>
</dbReference>
<name>A0A7X4W0C7_9GAMM</name>
<keyword evidence="2 4" id="KW-0996">Nickel insertion</keyword>
<reference evidence="5 6" key="1">
    <citation type="submission" date="2019-12" db="EMBL/GenBank/DDBJ databases">
        <title>Draft genome sequencing of Halomonas icarensis D1-1.</title>
        <authorList>
            <person name="Pandiyan K."/>
            <person name="Kushwaha P."/>
            <person name="Gowdham M."/>
            <person name="Chakdar H."/>
            <person name="Singh A."/>
            <person name="Kumar M."/>
            <person name="Saxena A.K."/>
        </authorList>
    </citation>
    <scope>NUCLEOTIDE SEQUENCE [LARGE SCALE GENOMIC DNA]</scope>
    <source>
        <strain evidence="5 6">D1-1</strain>
    </source>
</reference>
<gene>
    <name evidence="4" type="primary">ureD</name>
    <name evidence="5" type="ORF">GRB80_07810</name>
</gene>
<keyword evidence="3 4" id="KW-0143">Chaperone</keyword>
<dbReference type="HAMAP" id="MF_01384">
    <property type="entry name" value="UreD"/>
    <property type="match status" value="1"/>
</dbReference>
<protein>
    <recommendedName>
        <fullName evidence="4">Urease accessory protein UreD</fullName>
    </recommendedName>
</protein>
<dbReference type="EMBL" id="WUTS01000001">
    <property type="protein sequence ID" value="NAW12748.1"/>
    <property type="molecule type" value="Genomic_DNA"/>
</dbReference>
<comment type="function">
    <text evidence="4">Required for maturation of urease via the functional incorporation of the urease nickel metallocenter.</text>
</comment>
<comment type="subunit">
    <text evidence="4">UreD, UreF and UreG form a complex that acts as a GTP-hydrolysis-dependent molecular chaperone, activating the urease apoprotein by helping to assemble the nickel containing metallocenter of UreC. The UreE protein probably delivers the nickel.</text>
</comment>
<comment type="caution">
    <text evidence="5">The sequence shown here is derived from an EMBL/GenBank/DDBJ whole genome shotgun (WGS) entry which is preliminary data.</text>
</comment>
<comment type="subcellular location">
    <subcellularLocation>
        <location evidence="4">Cytoplasm</location>
    </subcellularLocation>
</comment>
<comment type="similarity">
    <text evidence="1 4">Belongs to the UreD family.</text>
</comment>
<organism evidence="5 6">
    <name type="scientific">Halomonas icarae</name>
    <dbReference type="NCBI Taxonomy" id="2691040"/>
    <lineage>
        <taxon>Bacteria</taxon>
        <taxon>Pseudomonadati</taxon>
        <taxon>Pseudomonadota</taxon>
        <taxon>Gammaproteobacteria</taxon>
        <taxon>Oceanospirillales</taxon>
        <taxon>Halomonadaceae</taxon>
        <taxon>Halomonas</taxon>
    </lineage>
</organism>
<keyword evidence="6" id="KW-1185">Reference proteome</keyword>
<dbReference type="Pfam" id="PF01774">
    <property type="entry name" value="UreD"/>
    <property type="match status" value="1"/>
</dbReference>
<dbReference type="AlphaFoldDB" id="A0A7X4W0C7"/>
<evidence type="ECO:0000256" key="1">
    <source>
        <dbReference type="ARBA" id="ARBA00007177"/>
    </source>
</evidence>
<dbReference type="InterPro" id="IPR002669">
    <property type="entry name" value="UreD"/>
</dbReference>
<evidence type="ECO:0000313" key="6">
    <source>
        <dbReference type="Proteomes" id="UP000448235"/>
    </source>
</evidence>
<dbReference type="PANTHER" id="PTHR33643">
    <property type="entry name" value="UREASE ACCESSORY PROTEIN D"/>
    <property type="match status" value="1"/>
</dbReference>
<dbReference type="PANTHER" id="PTHR33643:SF1">
    <property type="entry name" value="UREASE ACCESSORY PROTEIN D"/>
    <property type="match status" value="1"/>
</dbReference>
<dbReference type="RefSeq" id="WP_161423157.1">
    <property type="nucleotide sequence ID" value="NZ_JARWMY010000008.1"/>
</dbReference>
<sequence>MTQNAVSSGHRFDAARRWDAALSLGFSMDDTGASGVTRMSRAHHHGPLRVQRPFYPEGRSGCCHVYLLHPPGGLVSGDALQIDVNVETGAQALVTTPAASKLYRADSHAVAWTQHTRLAVADDAILEWVPQETLAFDGSRGVQSLTLELASGARCLGWELLGLGRPASELPFASGRLEQRFRLLHNGRPLWLERQLLEPEHPRFRGAWGQGGASVQGTLWVVGLPDPAEATVALRDALSAAEYWAVTVRRGVLLLRYLGQERNQAWALFQHARELLRPRLTGQAATVPRIWLT</sequence>
<accession>A0A7X4W0C7</accession>
<keyword evidence="4" id="KW-0963">Cytoplasm</keyword>
<evidence type="ECO:0000313" key="5">
    <source>
        <dbReference type="EMBL" id="NAW12748.1"/>
    </source>
</evidence>
<evidence type="ECO:0000256" key="3">
    <source>
        <dbReference type="ARBA" id="ARBA00023186"/>
    </source>
</evidence>
<dbReference type="GO" id="GO:0016151">
    <property type="term" value="F:nickel cation binding"/>
    <property type="evidence" value="ECO:0007669"/>
    <property type="project" value="UniProtKB-UniRule"/>
</dbReference>
<proteinExistence type="inferred from homology"/>
<dbReference type="Proteomes" id="UP000448235">
    <property type="component" value="Unassembled WGS sequence"/>
</dbReference>
<evidence type="ECO:0000256" key="2">
    <source>
        <dbReference type="ARBA" id="ARBA00022988"/>
    </source>
</evidence>